<dbReference type="EMBL" id="QGUI02000143">
    <property type="protein sequence ID" value="MFO7192905.1"/>
    <property type="molecule type" value="Genomic_DNA"/>
</dbReference>
<feature type="domain" description="Solute-binding protein family 3/N-terminal" evidence="6">
    <location>
        <begin position="40"/>
        <end position="264"/>
    </location>
</feature>
<gene>
    <name evidence="7" type="ORF">DIU77_011740</name>
</gene>
<evidence type="ECO:0000256" key="5">
    <source>
        <dbReference type="SAM" id="SignalP"/>
    </source>
</evidence>
<keyword evidence="2" id="KW-0813">Transport</keyword>
<organism evidence="7 8">
    <name type="scientific">Thermocrispum agreste</name>
    <dbReference type="NCBI Taxonomy" id="37925"/>
    <lineage>
        <taxon>Bacteria</taxon>
        <taxon>Bacillati</taxon>
        <taxon>Actinomycetota</taxon>
        <taxon>Actinomycetes</taxon>
        <taxon>Pseudonocardiales</taxon>
        <taxon>Pseudonocardiaceae</taxon>
        <taxon>Thermocrispum</taxon>
    </lineage>
</organism>
<dbReference type="InterPro" id="IPR018313">
    <property type="entry name" value="SBP_3_CS"/>
</dbReference>
<dbReference type="PANTHER" id="PTHR30085:SF6">
    <property type="entry name" value="ABC TRANSPORTER GLUTAMINE-BINDING PROTEIN GLNH"/>
    <property type="match status" value="1"/>
</dbReference>
<comment type="similarity">
    <text evidence="1 4">Belongs to the bacterial solute-binding protein 3 family.</text>
</comment>
<evidence type="ECO:0000256" key="1">
    <source>
        <dbReference type="ARBA" id="ARBA00010333"/>
    </source>
</evidence>
<evidence type="ECO:0000313" key="7">
    <source>
        <dbReference type="EMBL" id="MFO7192905.1"/>
    </source>
</evidence>
<comment type="caution">
    <text evidence="7">The sequence shown here is derived from an EMBL/GenBank/DDBJ whole genome shotgun (WGS) entry which is preliminary data.</text>
</comment>
<evidence type="ECO:0000256" key="2">
    <source>
        <dbReference type="ARBA" id="ARBA00022448"/>
    </source>
</evidence>
<dbReference type="Pfam" id="PF00497">
    <property type="entry name" value="SBP_bac_3"/>
    <property type="match status" value="1"/>
</dbReference>
<dbReference type="Gene3D" id="3.40.190.10">
    <property type="entry name" value="Periplasmic binding protein-like II"/>
    <property type="match status" value="2"/>
</dbReference>
<dbReference type="PANTHER" id="PTHR30085">
    <property type="entry name" value="AMINO ACID ABC TRANSPORTER PERMEASE"/>
    <property type="match status" value="1"/>
</dbReference>
<proteinExistence type="inferred from homology"/>
<reference evidence="7 8" key="1">
    <citation type="journal article" date="2021" name="BMC Genomics">
        <title>Genome-resolved metagenome and metatranscriptome analyses of thermophilic composting reveal key bacterial players and their metabolic interactions.</title>
        <authorList>
            <person name="Braga L.P.P."/>
            <person name="Pereira R.V."/>
            <person name="Martins L.F."/>
            <person name="Moura L.M.S."/>
            <person name="Sanchez F.B."/>
            <person name="Patane J.S.L."/>
            <person name="da Silva A.M."/>
            <person name="Setubal J.C."/>
        </authorList>
    </citation>
    <scope>NUCLEOTIDE SEQUENCE [LARGE SCALE GENOMIC DNA]</scope>
    <source>
        <strain evidence="7">ZC4RG45</strain>
    </source>
</reference>
<dbReference type="InterPro" id="IPR001638">
    <property type="entry name" value="Solute-binding_3/MltF_N"/>
</dbReference>
<evidence type="ECO:0000256" key="4">
    <source>
        <dbReference type="RuleBase" id="RU003744"/>
    </source>
</evidence>
<feature type="signal peptide" evidence="5">
    <location>
        <begin position="1"/>
        <end position="27"/>
    </location>
</feature>
<dbReference type="CDD" id="cd13690">
    <property type="entry name" value="PBP2_GluB"/>
    <property type="match status" value="1"/>
</dbReference>
<keyword evidence="3 5" id="KW-0732">Signal</keyword>
<sequence>MWRPAALAAVTVLLASACLTGCAPSAAENSLVTKADETGKLIIGTRFSQPGLSERTLDGRFVGFDIDVGEFVAAELGVEPENITWRDVVAAEREEVLLSGAVDMVISAFTIPARGKRKVLFAGPYFVTGQSILVRKDTTDITGPNSLDGKRLCSVTGSTAAEEVKKRYAERVKLVEYPREPDCVTALLADLVDAVTTDEAILAGYVAKHPELLKLVGGQFTVARYGIGLPPHDEDGRRAVNAALQEMIDSGAWREAVQRHFGRTGIRVTNPPPITER</sequence>
<dbReference type="SUPFAM" id="SSF53850">
    <property type="entry name" value="Periplasmic binding protein-like II"/>
    <property type="match status" value="1"/>
</dbReference>
<dbReference type="PROSITE" id="PS01039">
    <property type="entry name" value="SBP_BACTERIAL_3"/>
    <property type="match status" value="1"/>
</dbReference>
<name>A0ABD6FFY0_9PSEU</name>
<evidence type="ECO:0000256" key="3">
    <source>
        <dbReference type="ARBA" id="ARBA00022729"/>
    </source>
</evidence>
<feature type="chain" id="PRO_5044884107" evidence="5">
    <location>
        <begin position="28"/>
        <end position="277"/>
    </location>
</feature>
<evidence type="ECO:0000259" key="6">
    <source>
        <dbReference type="SMART" id="SM00062"/>
    </source>
</evidence>
<dbReference type="Proteomes" id="UP000249324">
    <property type="component" value="Unassembled WGS sequence"/>
</dbReference>
<protein>
    <submittedName>
        <fullName evidence="7">Glutamate ABC transporter substrate-binding protein</fullName>
    </submittedName>
</protein>
<evidence type="ECO:0000313" key="8">
    <source>
        <dbReference type="Proteomes" id="UP000249324"/>
    </source>
</evidence>
<dbReference type="InterPro" id="IPR051455">
    <property type="entry name" value="Bact_solute-bind_prot3"/>
</dbReference>
<dbReference type="SMART" id="SM00062">
    <property type="entry name" value="PBPb"/>
    <property type="match status" value="1"/>
</dbReference>
<dbReference type="PROSITE" id="PS51257">
    <property type="entry name" value="PROKAR_LIPOPROTEIN"/>
    <property type="match status" value="1"/>
</dbReference>
<accession>A0ABD6FFY0</accession>
<dbReference type="AlphaFoldDB" id="A0ABD6FFY0"/>